<protein>
    <submittedName>
        <fullName evidence="2">Het-domain protein</fullName>
    </submittedName>
</protein>
<dbReference type="EMBL" id="PVQB02000017">
    <property type="protein sequence ID" value="KAF4345743.1"/>
    <property type="molecule type" value="Genomic_DNA"/>
</dbReference>
<dbReference type="Proteomes" id="UP000730481">
    <property type="component" value="Unassembled WGS sequence"/>
</dbReference>
<dbReference type="InterPro" id="IPR052895">
    <property type="entry name" value="HetReg/Transcr_Mod"/>
</dbReference>
<dbReference type="AlphaFoldDB" id="A0A9P5AW02"/>
<feature type="domain" description="Heterokaryon incompatibility" evidence="1">
    <location>
        <begin position="46"/>
        <end position="196"/>
    </location>
</feature>
<evidence type="ECO:0000259" key="1">
    <source>
        <dbReference type="Pfam" id="PF06985"/>
    </source>
</evidence>
<dbReference type="Pfam" id="PF06985">
    <property type="entry name" value="HET"/>
    <property type="match status" value="1"/>
</dbReference>
<dbReference type="PANTHER" id="PTHR24148">
    <property type="entry name" value="ANKYRIN REPEAT DOMAIN-CONTAINING PROTEIN 39 HOMOLOG-RELATED"/>
    <property type="match status" value="1"/>
</dbReference>
<gene>
    <name evidence="2" type="ORF">FBEOM_285</name>
</gene>
<reference evidence="2" key="1">
    <citation type="journal article" date="2017" name="Mycologia">
        <title>Fusarium algeriense, sp. nov., a novel toxigenic crown rot pathogen of durum wheat from Algeria is nested in the Fusarium burgessii species complex.</title>
        <authorList>
            <person name="Laraba I."/>
            <person name="Keddad A."/>
            <person name="Boureghda H."/>
            <person name="Abdallah N."/>
            <person name="Vaughan M.M."/>
            <person name="Proctor R.H."/>
            <person name="Busman M."/>
            <person name="O'Donnell K."/>
        </authorList>
    </citation>
    <scope>NUCLEOTIDE SEQUENCE</scope>
    <source>
        <strain evidence="2">NRRL 25174</strain>
    </source>
</reference>
<dbReference type="InterPro" id="IPR010730">
    <property type="entry name" value="HET"/>
</dbReference>
<evidence type="ECO:0000313" key="2">
    <source>
        <dbReference type="EMBL" id="KAF4345743.1"/>
    </source>
</evidence>
<proteinExistence type="predicted"/>
<dbReference type="OrthoDB" id="2504919at2759"/>
<keyword evidence="3" id="KW-1185">Reference proteome</keyword>
<reference evidence="2" key="2">
    <citation type="submission" date="2020-02" db="EMBL/GenBank/DDBJ databases">
        <title>Identification and distribution of gene clusters putatively required for synthesis of sphingolipid metabolism inhibitors in phylogenetically diverse species of the filamentous fungus Fusarium.</title>
        <authorList>
            <person name="Kim H.-S."/>
            <person name="Busman M."/>
            <person name="Brown D.W."/>
            <person name="Divon H."/>
            <person name="Uhlig S."/>
            <person name="Proctor R.H."/>
        </authorList>
    </citation>
    <scope>NUCLEOTIDE SEQUENCE</scope>
    <source>
        <strain evidence="2">NRRL 25174</strain>
    </source>
</reference>
<name>A0A9P5AW02_9HYPO</name>
<sequence length="556" mass="62800">MAENIPYAYAPIKLNQIRLLKLVHHEASIAAVLKTFSLNEPLPPFHSLSYAWATDGTPLTKNWNILINKQELAVLDSLRPFFDALRSKGESLGGRWWWIDSICINQADLEERAQQVKHMQHIYCHADQVITWLGEESPDSNLAMTFIKHVDKISRKNYNIQELRTLLQTDEYRPHWTALSNLLSRRWWSRIWTVQEFVLPSSISFWCGNRNVSRVAVCRSISMADKCTSTGIKETPGFTYGNNRRRAWGLYKAMKKAGANVTLSLPALTAYFGSMKATDDRDRLYGLMGLSTDKPLLSVNYFLSTWEVYLRFAQAFIMRHKSLDIISFASIYDTPGDSSWPTWVPRWRTDNVLVIPLMVSQSPKTLIGNLRTPTALDVDPSISYSASGTIEATSQFEGSALLCQGVILDTVDGLAGSRHSQMVQSSTWNFKQTSCSDSSFSPTDTLVRTACSVPEELKDWFSWVMSLQIQGHSFESILRESLQAGVDTPGSTPNQDEYYHSTFFGRFFDTVIRMSMRLMVTRCGHIGMATGKAMKGDLFLLHHGIEPGKQGPSAWA</sequence>
<organism evidence="2 3">
    <name type="scientific">Fusarium beomiforme</name>
    <dbReference type="NCBI Taxonomy" id="44412"/>
    <lineage>
        <taxon>Eukaryota</taxon>
        <taxon>Fungi</taxon>
        <taxon>Dikarya</taxon>
        <taxon>Ascomycota</taxon>
        <taxon>Pezizomycotina</taxon>
        <taxon>Sordariomycetes</taxon>
        <taxon>Hypocreomycetidae</taxon>
        <taxon>Hypocreales</taxon>
        <taxon>Nectriaceae</taxon>
        <taxon>Fusarium</taxon>
        <taxon>Fusarium burgessii species complex</taxon>
    </lineage>
</organism>
<comment type="caution">
    <text evidence="2">The sequence shown here is derived from an EMBL/GenBank/DDBJ whole genome shotgun (WGS) entry which is preliminary data.</text>
</comment>
<evidence type="ECO:0000313" key="3">
    <source>
        <dbReference type="Proteomes" id="UP000730481"/>
    </source>
</evidence>
<dbReference type="PANTHER" id="PTHR24148:SF73">
    <property type="entry name" value="HET DOMAIN PROTEIN (AFU_ORTHOLOGUE AFUA_8G01020)"/>
    <property type="match status" value="1"/>
</dbReference>
<accession>A0A9P5AW02</accession>